<dbReference type="InterPro" id="IPR003837">
    <property type="entry name" value="GatC"/>
</dbReference>
<dbReference type="GO" id="GO:0006450">
    <property type="term" value="P:regulation of translational fidelity"/>
    <property type="evidence" value="ECO:0007669"/>
    <property type="project" value="InterPro"/>
</dbReference>
<protein>
    <recommendedName>
        <fullName evidence="2">Aspartyl/glutamyl-tRNA(Asn/Gln) amidotransferase subunit C</fullName>
    </recommendedName>
</protein>
<sequence length="87" mass="9992">MSDLVKLNLTSEELKTLSVDLNDILDSFDKLNSLEINVFNEFDDDLKDKNITRKDIQHKSWNKSILLSNAPNHDGNELNIEYVLGDD</sequence>
<proteinExistence type="predicted"/>
<name>A0A381ZHE2_9ZZZZ</name>
<dbReference type="Pfam" id="PF02686">
    <property type="entry name" value="GatC"/>
    <property type="match status" value="1"/>
</dbReference>
<dbReference type="SUPFAM" id="SSF141000">
    <property type="entry name" value="Glu-tRNAGln amidotransferase C subunit"/>
    <property type="match status" value="1"/>
</dbReference>
<accession>A0A381ZHE2</accession>
<evidence type="ECO:0000313" key="1">
    <source>
        <dbReference type="EMBL" id="SVA88685.1"/>
    </source>
</evidence>
<dbReference type="InterPro" id="IPR036113">
    <property type="entry name" value="Asp/Glu-ADT_sf_sub_c"/>
</dbReference>
<evidence type="ECO:0008006" key="2">
    <source>
        <dbReference type="Google" id="ProtNLM"/>
    </source>
</evidence>
<organism evidence="1">
    <name type="scientific">marine metagenome</name>
    <dbReference type="NCBI Taxonomy" id="408172"/>
    <lineage>
        <taxon>unclassified sequences</taxon>
        <taxon>metagenomes</taxon>
        <taxon>ecological metagenomes</taxon>
    </lineage>
</organism>
<dbReference type="EMBL" id="UINC01021335">
    <property type="protein sequence ID" value="SVA88685.1"/>
    <property type="molecule type" value="Genomic_DNA"/>
</dbReference>
<dbReference type="AlphaFoldDB" id="A0A381ZHE2"/>
<reference evidence="1" key="1">
    <citation type="submission" date="2018-05" db="EMBL/GenBank/DDBJ databases">
        <authorList>
            <person name="Lanie J.A."/>
            <person name="Ng W.-L."/>
            <person name="Kazmierczak K.M."/>
            <person name="Andrzejewski T.M."/>
            <person name="Davidsen T.M."/>
            <person name="Wayne K.J."/>
            <person name="Tettelin H."/>
            <person name="Glass J.I."/>
            <person name="Rusch D."/>
            <person name="Podicherti R."/>
            <person name="Tsui H.-C.T."/>
            <person name="Winkler M.E."/>
        </authorList>
    </citation>
    <scope>NUCLEOTIDE SEQUENCE</scope>
</reference>
<dbReference type="Gene3D" id="1.10.20.60">
    <property type="entry name" value="Glu-tRNAGln amidotransferase C subunit, N-terminal domain"/>
    <property type="match status" value="1"/>
</dbReference>
<gene>
    <name evidence="1" type="ORF">METZ01_LOCUS141539</name>
</gene>